<comment type="caution">
    <text evidence="2">The sequence shown here is derived from an EMBL/GenBank/DDBJ whole genome shotgun (WGS) entry which is preliminary data.</text>
</comment>
<reference evidence="2 3" key="1">
    <citation type="submission" date="2020-04" db="EMBL/GenBank/DDBJ databases">
        <title>Vibrio sp. SM6, a novel species isolated from seawater.</title>
        <authorList>
            <person name="Wang X."/>
        </authorList>
    </citation>
    <scope>NUCLEOTIDE SEQUENCE [LARGE SCALE GENOMIC DNA]</scope>
    <source>
        <strain evidence="2 3">SM6</strain>
    </source>
</reference>
<organism evidence="2 3">
    <name type="scientific">Vibrio agarilyticus</name>
    <dbReference type="NCBI Taxonomy" id="2726741"/>
    <lineage>
        <taxon>Bacteria</taxon>
        <taxon>Pseudomonadati</taxon>
        <taxon>Pseudomonadota</taxon>
        <taxon>Gammaproteobacteria</taxon>
        <taxon>Vibrionales</taxon>
        <taxon>Vibrionaceae</taxon>
        <taxon>Vibrio</taxon>
    </lineage>
</organism>
<evidence type="ECO:0000313" key="3">
    <source>
        <dbReference type="Proteomes" id="UP000535589"/>
    </source>
</evidence>
<keyword evidence="1" id="KW-0472">Membrane</keyword>
<gene>
    <name evidence="2" type="ORF">HGP28_04580</name>
</gene>
<keyword evidence="1" id="KW-1133">Transmembrane helix</keyword>
<protein>
    <submittedName>
        <fullName evidence="2">DNA mismatch repair protein</fullName>
    </submittedName>
</protein>
<dbReference type="AlphaFoldDB" id="A0A7X8TNT8"/>
<name>A0A7X8TNT8_9VIBR</name>
<feature type="transmembrane region" description="Helical" evidence="1">
    <location>
        <begin position="12"/>
        <end position="34"/>
    </location>
</feature>
<dbReference type="EMBL" id="JABAIK010000003">
    <property type="protein sequence ID" value="NLS12170.1"/>
    <property type="molecule type" value="Genomic_DNA"/>
</dbReference>
<keyword evidence="3" id="KW-1185">Reference proteome</keyword>
<dbReference type="RefSeq" id="WP_168835269.1">
    <property type="nucleotide sequence ID" value="NZ_JABAIK010000003.1"/>
</dbReference>
<keyword evidence="1" id="KW-0812">Transmembrane</keyword>
<evidence type="ECO:0000256" key="1">
    <source>
        <dbReference type="SAM" id="Phobius"/>
    </source>
</evidence>
<accession>A0A7X8TNT8</accession>
<evidence type="ECO:0000313" key="2">
    <source>
        <dbReference type="EMBL" id="NLS12170.1"/>
    </source>
</evidence>
<sequence length="179" mass="20390">MTRIRSWRLPPPWALVLLGLVLNIVSLLLSSVILDGLNEQLARSSLTKEQNRRAIELDWSQVDTLERKREMALIYVSIHEVSRAGDGKVANDAAVISQLARWLNVDKAQLSLDELPTILNKIDDAQQGLRDRIDDYYFANIELSERMIGIEQHATTIKNWALFLQLFGLALILSRDLSR</sequence>
<proteinExistence type="predicted"/>
<dbReference type="Proteomes" id="UP000535589">
    <property type="component" value="Unassembled WGS sequence"/>
</dbReference>